<dbReference type="EMBL" id="JBEDUW010000003">
    <property type="protein sequence ID" value="KAK9940404.1"/>
    <property type="molecule type" value="Genomic_DNA"/>
</dbReference>
<organism evidence="1 2">
    <name type="scientific">Rubus argutus</name>
    <name type="common">Southern blackberry</name>
    <dbReference type="NCBI Taxonomy" id="59490"/>
    <lineage>
        <taxon>Eukaryota</taxon>
        <taxon>Viridiplantae</taxon>
        <taxon>Streptophyta</taxon>
        <taxon>Embryophyta</taxon>
        <taxon>Tracheophyta</taxon>
        <taxon>Spermatophyta</taxon>
        <taxon>Magnoliopsida</taxon>
        <taxon>eudicotyledons</taxon>
        <taxon>Gunneridae</taxon>
        <taxon>Pentapetalae</taxon>
        <taxon>rosids</taxon>
        <taxon>fabids</taxon>
        <taxon>Rosales</taxon>
        <taxon>Rosaceae</taxon>
        <taxon>Rosoideae</taxon>
        <taxon>Rosoideae incertae sedis</taxon>
        <taxon>Rubus</taxon>
    </lineage>
</organism>
<protein>
    <submittedName>
        <fullName evidence="1">Uncharacterized protein</fullName>
    </submittedName>
</protein>
<evidence type="ECO:0000313" key="1">
    <source>
        <dbReference type="EMBL" id="KAK9940404.1"/>
    </source>
</evidence>
<reference evidence="1 2" key="1">
    <citation type="journal article" date="2023" name="G3 (Bethesda)">
        <title>A chromosome-length genome assembly and annotation of blackberry (Rubus argutus, cv. 'Hillquist').</title>
        <authorList>
            <person name="Bruna T."/>
            <person name="Aryal R."/>
            <person name="Dudchenko O."/>
            <person name="Sargent D.J."/>
            <person name="Mead D."/>
            <person name="Buti M."/>
            <person name="Cavallini A."/>
            <person name="Hytonen T."/>
            <person name="Andres J."/>
            <person name="Pham M."/>
            <person name="Weisz D."/>
            <person name="Mascagni F."/>
            <person name="Usai G."/>
            <person name="Natali L."/>
            <person name="Bassil N."/>
            <person name="Fernandez G.E."/>
            <person name="Lomsadze A."/>
            <person name="Armour M."/>
            <person name="Olukolu B."/>
            <person name="Poorten T."/>
            <person name="Britton C."/>
            <person name="Davik J."/>
            <person name="Ashrafi H."/>
            <person name="Aiden E.L."/>
            <person name="Borodovsky M."/>
            <person name="Worthington M."/>
        </authorList>
    </citation>
    <scope>NUCLEOTIDE SEQUENCE [LARGE SCALE GENOMIC DNA]</scope>
    <source>
        <strain evidence="1">PI 553951</strain>
    </source>
</reference>
<proteinExistence type="predicted"/>
<dbReference type="AlphaFoldDB" id="A0AAW1XUV8"/>
<comment type="caution">
    <text evidence="1">The sequence shown here is derived from an EMBL/GenBank/DDBJ whole genome shotgun (WGS) entry which is preliminary data.</text>
</comment>
<sequence>MTREEESYPMLVQAVAEYGIDEDDHYCYKRFTSFLEVDCSFLTPWCWNPSRFGVTGDVKPSMKPKPQFMEFRPGSFFSHEGENFMGETYAAEEDEAIEKKKQDVCSGELDENYFFSNPFL</sequence>
<gene>
    <name evidence="1" type="ORF">M0R45_017066</name>
</gene>
<keyword evidence="2" id="KW-1185">Reference proteome</keyword>
<evidence type="ECO:0000313" key="2">
    <source>
        <dbReference type="Proteomes" id="UP001457282"/>
    </source>
</evidence>
<accession>A0AAW1XUV8</accession>
<name>A0AAW1XUV8_RUBAR</name>
<dbReference type="Proteomes" id="UP001457282">
    <property type="component" value="Unassembled WGS sequence"/>
</dbReference>